<dbReference type="PROSITE" id="PS51296">
    <property type="entry name" value="RIESKE"/>
    <property type="match status" value="1"/>
</dbReference>
<keyword evidence="1" id="KW-0001">2Fe-2S</keyword>
<evidence type="ECO:0000313" key="8">
    <source>
        <dbReference type="Proteomes" id="UP000244073"/>
    </source>
</evidence>
<dbReference type="AlphaFoldDB" id="A0A2T5LRA0"/>
<dbReference type="GO" id="GO:0046872">
    <property type="term" value="F:metal ion binding"/>
    <property type="evidence" value="ECO:0007669"/>
    <property type="project" value="UniProtKB-KW"/>
</dbReference>
<dbReference type="CDD" id="cd03469">
    <property type="entry name" value="Rieske_RO_Alpha_N"/>
    <property type="match status" value="1"/>
</dbReference>
<protein>
    <recommendedName>
        <fullName evidence="6">Rieske domain-containing protein</fullName>
    </recommendedName>
</protein>
<dbReference type="Gene3D" id="3.90.380.10">
    <property type="entry name" value="Naphthalene 1,2-dioxygenase Alpha Subunit, Chain A, domain 1"/>
    <property type="match status" value="1"/>
</dbReference>
<dbReference type="PRINTS" id="PR00090">
    <property type="entry name" value="RNGDIOXGNASE"/>
</dbReference>
<dbReference type="GO" id="GO:0016491">
    <property type="term" value="F:oxidoreductase activity"/>
    <property type="evidence" value="ECO:0007669"/>
    <property type="project" value="UniProtKB-KW"/>
</dbReference>
<keyword evidence="4" id="KW-0408">Iron</keyword>
<dbReference type="Proteomes" id="UP000244073">
    <property type="component" value="Unassembled WGS sequence"/>
</dbReference>
<evidence type="ECO:0000313" key="7">
    <source>
        <dbReference type="EMBL" id="PTU18814.1"/>
    </source>
</evidence>
<keyword evidence="5" id="KW-0411">Iron-sulfur</keyword>
<dbReference type="GO" id="GO:0051537">
    <property type="term" value="F:2 iron, 2 sulfur cluster binding"/>
    <property type="evidence" value="ECO:0007669"/>
    <property type="project" value="UniProtKB-KW"/>
</dbReference>
<dbReference type="RefSeq" id="XP_040750206.1">
    <property type="nucleotide sequence ID" value="XM_040892858.1"/>
</dbReference>
<dbReference type="SUPFAM" id="SSF50022">
    <property type="entry name" value="ISP domain"/>
    <property type="match status" value="1"/>
</dbReference>
<dbReference type="VEuPathDB" id="FungiDB:P175DRAFT_0332287"/>
<proteinExistence type="predicted"/>
<dbReference type="PANTHER" id="PTHR43756">
    <property type="entry name" value="CHOLINE MONOOXYGENASE, CHLOROPLASTIC"/>
    <property type="match status" value="1"/>
</dbReference>
<reference evidence="7 8" key="1">
    <citation type="journal article" date="2018" name="Proc. Natl. Acad. Sci. U.S.A.">
        <title>Linking secondary metabolites to gene clusters through genome sequencing of six diverse Aspergillus species.</title>
        <authorList>
            <person name="Kaerboelling I."/>
            <person name="Vesth T.C."/>
            <person name="Frisvad J.C."/>
            <person name="Nybo J.L."/>
            <person name="Theobald S."/>
            <person name="Kuo A."/>
            <person name="Bowyer P."/>
            <person name="Matsuda Y."/>
            <person name="Mondo S."/>
            <person name="Lyhne E.K."/>
            <person name="Kogle M.E."/>
            <person name="Clum A."/>
            <person name="Lipzen A."/>
            <person name="Salamov A."/>
            <person name="Ngan C.Y."/>
            <person name="Daum C."/>
            <person name="Chiniquy J."/>
            <person name="Barry K."/>
            <person name="LaButti K."/>
            <person name="Haridas S."/>
            <person name="Simmons B.A."/>
            <person name="Magnuson J.K."/>
            <person name="Mortensen U.H."/>
            <person name="Larsen T.O."/>
            <person name="Grigoriev I.V."/>
            <person name="Baker S.E."/>
            <person name="Andersen M.R."/>
        </authorList>
    </citation>
    <scope>NUCLEOTIDE SEQUENCE [LARGE SCALE GENOMIC DNA]</scope>
    <source>
        <strain evidence="7 8">IBT 24754</strain>
    </source>
</reference>
<evidence type="ECO:0000259" key="6">
    <source>
        <dbReference type="PROSITE" id="PS51296"/>
    </source>
</evidence>
<gene>
    <name evidence="7" type="ORF">P175DRAFT_0332287</name>
</gene>
<evidence type="ECO:0000256" key="5">
    <source>
        <dbReference type="ARBA" id="ARBA00023014"/>
    </source>
</evidence>
<feature type="domain" description="Rieske" evidence="6">
    <location>
        <begin position="82"/>
        <end position="182"/>
    </location>
</feature>
<dbReference type="GeneID" id="63809740"/>
<name>A0A2T5LRA0_9EURO</name>
<dbReference type="PANTHER" id="PTHR43756:SF6">
    <property type="entry name" value="CLUSTER-BINDING PROTEIN, PUTATIVE (AFU_ORTHOLOGUE AFUA_6G03920)-RELATED"/>
    <property type="match status" value="1"/>
</dbReference>
<dbReference type="InterPro" id="IPR036922">
    <property type="entry name" value="Rieske_2Fe-2S_sf"/>
</dbReference>
<dbReference type="OrthoDB" id="426882at2759"/>
<dbReference type="Pfam" id="PF00355">
    <property type="entry name" value="Rieske"/>
    <property type="match status" value="1"/>
</dbReference>
<evidence type="ECO:0000256" key="3">
    <source>
        <dbReference type="ARBA" id="ARBA00023002"/>
    </source>
</evidence>
<dbReference type="InterPro" id="IPR001663">
    <property type="entry name" value="Rng_hydr_dOase-A"/>
</dbReference>
<dbReference type="EMBL" id="MSFN02000007">
    <property type="protein sequence ID" value="PTU18814.1"/>
    <property type="molecule type" value="Genomic_DNA"/>
</dbReference>
<evidence type="ECO:0000256" key="1">
    <source>
        <dbReference type="ARBA" id="ARBA00022714"/>
    </source>
</evidence>
<comment type="caution">
    <text evidence="7">The sequence shown here is derived from an EMBL/GenBank/DDBJ whole genome shotgun (WGS) entry which is preliminary data.</text>
</comment>
<evidence type="ECO:0000256" key="4">
    <source>
        <dbReference type="ARBA" id="ARBA00023004"/>
    </source>
</evidence>
<evidence type="ECO:0000256" key="2">
    <source>
        <dbReference type="ARBA" id="ARBA00022723"/>
    </source>
</evidence>
<sequence>MESLTSSFPALVALLAGVTFLYRVWSRPFVWNHPSPAKIHHEVIPAVTQNETHAVSKESDFPEDWLAGKGVFELERRALFSKAWVCLSHRARFSKAGDYQSIDLAGFPIVLILGKDSVVRAFHNVCRHRAYPVTKKECGSSTVLGCRYHGWSYNTYGQLIRAPHFDSVPGFDKAQNGLFAVHTFTSNSGFVFVNFETNATASSPETEVLDTFACRNRISPQSSWVSGQTLEARFNWKTALRSKQFQDVTEFEDQKASPIGALLSYLQRKPEGSSFFFPITSLFTTPSSGCWFSLSLLPLSEQKTSVRYDLYSYKKLEDEATKALLAKFTFALKEKIAEIEAEYDSYVIQKGDSMSLLSKLDPEDAETQQRILNLLKEHKQLEKARGTEVFPATREPRTNAKYEQAEQLCRELDCQNGTGQKNLSW</sequence>
<keyword evidence="3" id="KW-0560">Oxidoreductase</keyword>
<keyword evidence="2" id="KW-0479">Metal-binding</keyword>
<dbReference type="InterPro" id="IPR017941">
    <property type="entry name" value="Rieske_2Fe-2S"/>
</dbReference>
<organism evidence="7 8">
    <name type="scientific">Aspergillus ochraceoroseus IBT 24754</name>
    <dbReference type="NCBI Taxonomy" id="1392256"/>
    <lineage>
        <taxon>Eukaryota</taxon>
        <taxon>Fungi</taxon>
        <taxon>Dikarya</taxon>
        <taxon>Ascomycota</taxon>
        <taxon>Pezizomycotina</taxon>
        <taxon>Eurotiomycetes</taxon>
        <taxon>Eurotiomycetidae</taxon>
        <taxon>Eurotiales</taxon>
        <taxon>Aspergillaceae</taxon>
        <taxon>Aspergillus</taxon>
        <taxon>Aspergillus subgen. Nidulantes</taxon>
    </lineage>
</organism>
<dbReference type="Gene3D" id="2.102.10.10">
    <property type="entry name" value="Rieske [2Fe-2S] iron-sulphur domain"/>
    <property type="match status" value="1"/>
</dbReference>
<accession>A0A2T5LRA0</accession>